<dbReference type="EMBL" id="AGSI01000003">
    <property type="protein sequence ID" value="EIE26071.1"/>
    <property type="molecule type" value="Genomic_DNA"/>
</dbReference>
<name>I0Z602_COCSC</name>
<feature type="domain" description="GST N-terminal" evidence="1">
    <location>
        <begin position="18"/>
        <end position="101"/>
    </location>
</feature>
<dbReference type="SFLD" id="SFLDS00019">
    <property type="entry name" value="Glutathione_Transferase_(cytos"/>
    <property type="match status" value="1"/>
</dbReference>
<feature type="domain" description="GST C-terminal" evidence="2">
    <location>
        <begin position="108"/>
        <end position="234"/>
    </location>
</feature>
<dbReference type="Gene3D" id="1.20.1050.10">
    <property type="match status" value="1"/>
</dbReference>
<evidence type="ECO:0000313" key="4">
    <source>
        <dbReference type="Proteomes" id="UP000007264"/>
    </source>
</evidence>
<dbReference type="OrthoDB" id="422574at2759"/>
<dbReference type="PANTHER" id="PTHR43968">
    <property type="match status" value="1"/>
</dbReference>
<evidence type="ECO:0000259" key="1">
    <source>
        <dbReference type="PROSITE" id="PS50404"/>
    </source>
</evidence>
<dbReference type="GeneID" id="17044075"/>
<dbReference type="InterPro" id="IPR036249">
    <property type="entry name" value="Thioredoxin-like_sf"/>
</dbReference>
<dbReference type="eggNOG" id="ENOG502S1JT">
    <property type="taxonomic scope" value="Eukaryota"/>
</dbReference>
<dbReference type="PROSITE" id="PS50404">
    <property type="entry name" value="GST_NTER"/>
    <property type="match status" value="1"/>
</dbReference>
<comment type="caution">
    <text evidence="3">The sequence shown here is derived from an EMBL/GenBank/DDBJ whole genome shotgun (WGS) entry which is preliminary data.</text>
</comment>
<reference evidence="3 4" key="1">
    <citation type="journal article" date="2012" name="Genome Biol.">
        <title>The genome of the polar eukaryotic microalga coccomyxa subellipsoidea reveals traits of cold adaptation.</title>
        <authorList>
            <person name="Blanc G."/>
            <person name="Agarkova I."/>
            <person name="Grimwood J."/>
            <person name="Kuo A."/>
            <person name="Brueggeman A."/>
            <person name="Dunigan D."/>
            <person name="Gurnon J."/>
            <person name="Ladunga I."/>
            <person name="Lindquist E."/>
            <person name="Lucas S."/>
            <person name="Pangilinan J."/>
            <person name="Proschold T."/>
            <person name="Salamov A."/>
            <person name="Schmutz J."/>
            <person name="Weeks D."/>
            <person name="Yamada T."/>
            <person name="Claverie J.M."/>
            <person name="Grigoriev I."/>
            <person name="Van Etten J."/>
            <person name="Lomsadze A."/>
            <person name="Borodovsky M."/>
        </authorList>
    </citation>
    <scope>NUCLEOTIDE SEQUENCE [LARGE SCALE GENOMIC DNA]</scope>
    <source>
        <strain evidence="3 4">C-169</strain>
    </source>
</reference>
<keyword evidence="4" id="KW-1185">Reference proteome</keyword>
<dbReference type="Proteomes" id="UP000007264">
    <property type="component" value="Unassembled WGS sequence"/>
</dbReference>
<protein>
    <submittedName>
        <fullName evidence="3">Glutathione S-transferase</fullName>
    </submittedName>
</protein>
<dbReference type="PANTHER" id="PTHR43968:SF6">
    <property type="entry name" value="GLUTATHIONE S-TRANSFERASE OMEGA"/>
    <property type="match status" value="1"/>
</dbReference>
<evidence type="ECO:0000259" key="2">
    <source>
        <dbReference type="PROSITE" id="PS50405"/>
    </source>
</evidence>
<dbReference type="InterPro" id="IPR036282">
    <property type="entry name" value="Glutathione-S-Trfase_C_sf"/>
</dbReference>
<dbReference type="GO" id="GO:0005737">
    <property type="term" value="C:cytoplasm"/>
    <property type="evidence" value="ECO:0007669"/>
    <property type="project" value="TreeGrafter"/>
</dbReference>
<dbReference type="Pfam" id="PF13417">
    <property type="entry name" value="GST_N_3"/>
    <property type="match status" value="1"/>
</dbReference>
<dbReference type="InterPro" id="IPR010987">
    <property type="entry name" value="Glutathione-S-Trfase_C-like"/>
</dbReference>
<dbReference type="SUPFAM" id="SSF52833">
    <property type="entry name" value="Thioredoxin-like"/>
    <property type="match status" value="1"/>
</dbReference>
<dbReference type="STRING" id="574566.I0Z602"/>
<dbReference type="RefSeq" id="XP_005650615.1">
    <property type="nucleotide sequence ID" value="XM_005650558.1"/>
</dbReference>
<organism evidence="3 4">
    <name type="scientific">Coccomyxa subellipsoidea (strain C-169)</name>
    <name type="common">Green microalga</name>
    <dbReference type="NCBI Taxonomy" id="574566"/>
    <lineage>
        <taxon>Eukaryota</taxon>
        <taxon>Viridiplantae</taxon>
        <taxon>Chlorophyta</taxon>
        <taxon>core chlorophytes</taxon>
        <taxon>Trebouxiophyceae</taxon>
        <taxon>Trebouxiophyceae incertae sedis</taxon>
        <taxon>Coccomyxaceae</taxon>
        <taxon>Coccomyxa</taxon>
        <taxon>Coccomyxa subellipsoidea</taxon>
    </lineage>
</organism>
<dbReference type="CDD" id="cd00299">
    <property type="entry name" value="GST_C_family"/>
    <property type="match status" value="1"/>
</dbReference>
<dbReference type="Gene3D" id="3.40.30.10">
    <property type="entry name" value="Glutaredoxin"/>
    <property type="match status" value="1"/>
</dbReference>
<dbReference type="SUPFAM" id="SSF47616">
    <property type="entry name" value="GST C-terminal domain-like"/>
    <property type="match status" value="1"/>
</dbReference>
<dbReference type="GO" id="GO:0016740">
    <property type="term" value="F:transferase activity"/>
    <property type="evidence" value="ECO:0007669"/>
    <property type="project" value="UniProtKB-KW"/>
</dbReference>
<dbReference type="InterPro" id="IPR050983">
    <property type="entry name" value="GST_Omega/HSP26"/>
</dbReference>
<dbReference type="PROSITE" id="PS50405">
    <property type="entry name" value="GST_CTER"/>
    <property type="match status" value="1"/>
</dbReference>
<dbReference type="AlphaFoldDB" id="I0Z602"/>
<dbReference type="InterPro" id="IPR040079">
    <property type="entry name" value="Glutathione_S-Trfase"/>
</dbReference>
<dbReference type="KEGG" id="csl:COCSUDRAFT_64964"/>
<dbReference type="InterPro" id="IPR004045">
    <property type="entry name" value="Glutathione_S-Trfase_N"/>
</dbReference>
<evidence type="ECO:0000313" key="3">
    <source>
        <dbReference type="EMBL" id="EIE26071.1"/>
    </source>
</evidence>
<proteinExistence type="predicted"/>
<accession>I0Z602</accession>
<sequence length="255" mass="28551">MATVVPQISPASVPSRFEKPTLFDVPISNNGGRCRFVIYKKNIERLVAIESPKVLGGLKSEAYLALNPQGLMPLLALPDGTSLPESQVIAAYLADKYRDEGASFDLPTPELRAKDMLVQRIHDQYIAPIQGAMYKDMEVAQRAKAIERLAFQLDVLNGLVKGPYVGGDHLGLADAALFPTLTFMRFILPQFFGWEDLFVHRQQLGHYWAAIEADPVGAKVINEIESGLESWKEAGRWEERGIMDQVAQKDYRWSF</sequence>
<gene>
    <name evidence="3" type="ORF">COCSUDRAFT_64964</name>
</gene>
<dbReference type="Pfam" id="PF13410">
    <property type="entry name" value="GST_C_2"/>
    <property type="match status" value="1"/>
</dbReference>